<dbReference type="AlphaFoldDB" id="A0A7V8FVQ7"/>
<accession>A0A7V8FVQ7</accession>
<evidence type="ECO:0000256" key="2">
    <source>
        <dbReference type="ARBA" id="ARBA00004429"/>
    </source>
</evidence>
<keyword evidence="4" id="KW-1003">Cell membrane</keyword>
<gene>
    <name evidence="18" type="primary">envZ_3</name>
    <name evidence="18" type="ORF">GAK35_02806</name>
</gene>
<evidence type="ECO:0000259" key="17">
    <source>
        <dbReference type="PROSITE" id="PS50885"/>
    </source>
</evidence>
<dbReference type="EC" id="2.7.13.3" evidence="3"/>
<keyword evidence="7" id="KW-0808">Transferase</keyword>
<keyword evidence="13" id="KW-0902">Two-component regulatory system</keyword>
<dbReference type="EMBL" id="WNDX01000088">
    <property type="protein sequence ID" value="KAF1042276.1"/>
    <property type="molecule type" value="Genomic_DNA"/>
</dbReference>
<evidence type="ECO:0000256" key="11">
    <source>
        <dbReference type="ARBA" id="ARBA00022840"/>
    </source>
</evidence>
<evidence type="ECO:0000256" key="1">
    <source>
        <dbReference type="ARBA" id="ARBA00000085"/>
    </source>
</evidence>
<keyword evidence="5" id="KW-0997">Cell inner membrane</keyword>
<dbReference type="PROSITE" id="PS50109">
    <property type="entry name" value="HIS_KIN"/>
    <property type="match status" value="1"/>
</dbReference>
<dbReference type="PANTHER" id="PTHR44936">
    <property type="entry name" value="SENSOR PROTEIN CREC"/>
    <property type="match status" value="1"/>
</dbReference>
<keyword evidence="9" id="KW-0547">Nucleotide-binding</keyword>
<keyword evidence="11" id="KW-0067">ATP-binding</keyword>
<keyword evidence="12 15" id="KW-1133">Transmembrane helix</keyword>
<dbReference type="SUPFAM" id="SSF55874">
    <property type="entry name" value="ATPase domain of HSP90 chaperone/DNA topoisomerase II/histidine kinase"/>
    <property type="match status" value="1"/>
</dbReference>
<sequence length="449" mass="49014">MKLWPRTMAGQLVGLLLLGLVAAHAIGLSVVLTNGETIHSISRDQMVEHAAVAWRLGSLPEAQARSALETARHGNARYTLDVAPDIADGHEAGYDQEAIGGKLQSLLALPAAAVRISLVRHDARNADLRIALRTPGGLWVNTLQHPVMSQAWMRPLRFSVPVSTLPVLVIVFLFVRRILRPIKALAQAAERVSRGELVDPLPVTGPAEAREVTSAFNLMQERLRRFVEDRTRMLAAISHDLRTPITSLRLRAELVDDAPLKAAMIRTLEEMRVMVEETLRFARDDASTEDTREIDLRALLRDVVEEQRAQGRDVQLRGDATAVLPYRCRPVNLKRALSNLVDNAVHYGQRARLALSAGTAGALQIHVDDDGPGIAADKLQDVFKPFVRLDPSRHRNASGARDGGRGGHVGLGLAIARSCIEAHGGRLELENRGAPEHAHGLRAVVSLPA</sequence>
<dbReference type="Pfam" id="PF02518">
    <property type="entry name" value="HATPase_c"/>
    <property type="match status" value="1"/>
</dbReference>
<proteinExistence type="predicted"/>
<dbReference type="InterPro" id="IPR003661">
    <property type="entry name" value="HisK_dim/P_dom"/>
</dbReference>
<dbReference type="InterPro" id="IPR004358">
    <property type="entry name" value="Sig_transdc_His_kin-like_C"/>
</dbReference>
<dbReference type="GO" id="GO:0005524">
    <property type="term" value="F:ATP binding"/>
    <property type="evidence" value="ECO:0007669"/>
    <property type="project" value="UniProtKB-KW"/>
</dbReference>
<evidence type="ECO:0000256" key="4">
    <source>
        <dbReference type="ARBA" id="ARBA00022475"/>
    </source>
</evidence>
<dbReference type="InterPro" id="IPR050980">
    <property type="entry name" value="2C_sensor_his_kinase"/>
</dbReference>
<evidence type="ECO:0000313" key="18">
    <source>
        <dbReference type="EMBL" id="KAF1042276.1"/>
    </source>
</evidence>
<comment type="subcellular location">
    <subcellularLocation>
        <location evidence="2">Cell inner membrane</location>
        <topology evidence="2">Multi-pass membrane protein</topology>
    </subcellularLocation>
</comment>
<dbReference type="SMART" id="SM00388">
    <property type="entry name" value="HisKA"/>
    <property type="match status" value="1"/>
</dbReference>
<dbReference type="SUPFAM" id="SSF158472">
    <property type="entry name" value="HAMP domain-like"/>
    <property type="match status" value="1"/>
</dbReference>
<feature type="transmembrane region" description="Helical" evidence="15">
    <location>
        <begin position="158"/>
        <end position="175"/>
    </location>
</feature>
<feature type="domain" description="HAMP" evidence="17">
    <location>
        <begin position="176"/>
        <end position="228"/>
    </location>
</feature>
<dbReference type="PRINTS" id="PR00344">
    <property type="entry name" value="BCTRLSENSOR"/>
</dbReference>
<dbReference type="Gene3D" id="1.10.8.500">
    <property type="entry name" value="HAMP domain in histidine kinase"/>
    <property type="match status" value="1"/>
</dbReference>
<dbReference type="Gene3D" id="3.30.565.10">
    <property type="entry name" value="Histidine kinase-like ATPase, C-terminal domain"/>
    <property type="match status" value="1"/>
</dbReference>
<dbReference type="SUPFAM" id="SSF47384">
    <property type="entry name" value="Homodimeric domain of signal transducing histidine kinase"/>
    <property type="match status" value="1"/>
</dbReference>
<protein>
    <recommendedName>
        <fullName evidence="3">histidine kinase</fullName>
        <ecNumber evidence="3">2.7.13.3</ecNumber>
    </recommendedName>
</protein>
<evidence type="ECO:0000259" key="16">
    <source>
        <dbReference type="PROSITE" id="PS50109"/>
    </source>
</evidence>
<keyword evidence="8 15" id="KW-0812">Transmembrane</keyword>
<dbReference type="Proteomes" id="UP000462435">
    <property type="component" value="Unassembled WGS sequence"/>
</dbReference>
<dbReference type="GO" id="GO:0000155">
    <property type="term" value="F:phosphorelay sensor kinase activity"/>
    <property type="evidence" value="ECO:0007669"/>
    <property type="project" value="InterPro"/>
</dbReference>
<evidence type="ECO:0000256" key="15">
    <source>
        <dbReference type="SAM" id="Phobius"/>
    </source>
</evidence>
<dbReference type="GO" id="GO:0005886">
    <property type="term" value="C:plasma membrane"/>
    <property type="evidence" value="ECO:0007669"/>
    <property type="project" value="UniProtKB-SubCell"/>
</dbReference>
<dbReference type="PANTHER" id="PTHR44936:SF5">
    <property type="entry name" value="SENSOR HISTIDINE KINASE ENVZ"/>
    <property type="match status" value="1"/>
</dbReference>
<comment type="catalytic activity">
    <reaction evidence="1">
        <text>ATP + protein L-histidine = ADP + protein N-phospho-L-histidine.</text>
        <dbReference type="EC" id="2.7.13.3"/>
    </reaction>
</comment>
<evidence type="ECO:0000256" key="6">
    <source>
        <dbReference type="ARBA" id="ARBA00022553"/>
    </source>
</evidence>
<evidence type="ECO:0000256" key="5">
    <source>
        <dbReference type="ARBA" id="ARBA00022519"/>
    </source>
</evidence>
<dbReference type="Gene3D" id="1.10.287.130">
    <property type="match status" value="1"/>
</dbReference>
<evidence type="ECO:0000256" key="10">
    <source>
        <dbReference type="ARBA" id="ARBA00022777"/>
    </source>
</evidence>
<dbReference type="SMART" id="SM00304">
    <property type="entry name" value="HAMP"/>
    <property type="match status" value="1"/>
</dbReference>
<evidence type="ECO:0000256" key="9">
    <source>
        <dbReference type="ARBA" id="ARBA00022741"/>
    </source>
</evidence>
<evidence type="ECO:0000256" key="12">
    <source>
        <dbReference type="ARBA" id="ARBA00022989"/>
    </source>
</evidence>
<evidence type="ECO:0000256" key="3">
    <source>
        <dbReference type="ARBA" id="ARBA00012438"/>
    </source>
</evidence>
<reference evidence="19" key="1">
    <citation type="journal article" date="2020" name="MBio">
        <title>Horizontal gene transfer to a defensive symbiont with a reduced genome amongst a multipartite beetle microbiome.</title>
        <authorList>
            <person name="Waterworth S.C."/>
            <person name="Florez L.V."/>
            <person name="Rees E.R."/>
            <person name="Hertweck C."/>
            <person name="Kaltenpoth M."/>
            <person name="Kwan J.C."/>
        </authorList>
    </citation>
    <scope>NUCLEOTIDE SEQUENCE [LARGE SCALE GENOMIC DNA]</scope>
</reference>
<dbReference type="Pfam" id="PF00512">
    <property type="entry name" value="HisKA"/>
    <property type="match status" value="1"/>
</dbReference>
<dbReference type="InterPro" id="IPR003660">
    <property type="entry name" value="HAMP_dom"/>
</dbReference>
<dbReference type="InterPro" id="IPR036097">
    <property type="entry name" value="HisK_dim/P_sf"/>
</dbReference>
<dbReference type="CDD" id="cd06225">
    <property type="entry name" value="HAMP"/>
    <property type="match status" value="1"/>
</dbReference>
<keyword evidence="6" id="KW-0597">Phosphoprotein</keyword>
<dbReference type="InterPro" id="IPR003594">
    <property type="entry name" value="HATPase_dom"/>
</dbReference>
<evidence type="ECO:0000256" key="13">
    <source>
        <dbReference type="ARBA" id="ARBA00023012"/>
    </source>
</evidence>
<dbReference type="CDD" id="cd00082">
    <property type="entry name" value="HisKA"/>
    <property type="match status" value="1"/>
</dbReference>
<keyword evidence="14 15" id="KW-0472">Membrane</keyword>
<comment type="caution">
    <text evidence="18">The sequence shown here is derived from an EMBL/GenBank/DDBJ whole genome shotgun (WGS) entry which is preliminary data.</text>
</comment>
<evidence type="ECO:0000256" key="8">
    <source>
        <dbReference type="ARBA" id="ARBA00022692"/>
    </source>
</evidence>
<evidence type="ECO:0000256" key="14">
    <source>
        <dbReference type="ARBA" id="ARBA00023136"/>
    </source>
</evidence>
<dbReference type="InterPro" id="IPR005467">
    <property type="entry name" value="His_kinase_dom"/>
</dbReference>
<evidence type="ECO:0000256" key="7">
    <source>
        <dbReference type="ARBA" id="ARBA00022679"/>
    </source>
</evidence>
<dbReference type="PROSITE" id="PS50885">
    <property type="entry name" value="HAMP"/>
    <property type="match status" value="1"/>
</dbReference>
<dbReference type="InterPro" id="IPR036890">
    <property type="entry name" value="HATPase_C_sf"/>
</dbReference>
<feature type="domain" description="Histidine kinase" evidence="16">
    <location>
        <begin position="236"/>
        <end position="449"/>
    </location>
</feature>
<organism evidence="18 19">
    <name type="scientific">Herbaspirillum frisingense</name>
    <dbReference type="NCBI Taxonomy" id="92645"/>
    <lineage>
        <taxon>Bacteria</taxon>
        <taxon>Pseudomonadati</taxon>
        <taxon>Pseudomonadota</taxon>
        <taxon>Betaproteobacteria</taxon>
        <taxon>Burkholderiales</taxon>
        <taxon>Oxalobacteraceae</taxon>
        <taxon>Herbaspirillum</taxon>
    </lineage>
</organism>
<dbReference type="SMART" id="SM00387">
    <property type="entry name" value="HATPase_c"/>
    <property type="match status" value="1"/>
</dbReference>
<name>A0A7V8FVQ7_9BURK</name>
<keyword evidence="10" id="KW-0418">Kinase</keyword>
<dbReference type="Pfam" id="PF00672">
    <property type="entry name" value="HAMP"/>
    <property type="match status" value="1"/>
</dbReference>
<evidence type="ECO:0000313" key="19">
    <source>
        <dbReference type="Proteomes" id="UP000462435"/>
    </source>
</evidence>